<keyword evidence="2" id="KW-1185">Reference proteome</keyword>
<dbReference type="Proteomes" id="UP000789901">
    <property type="component" value="Unassembled WGS sequence"/>
</dbReference>
<accession>A0ABN7W4C3</accession>
<organism evidence="1 2">
    <name type="scientific">Gigaspora margarita</name>
    <dbReference type="NCBI Taxonomy" id="4874"/>
    <lineage>
        <taxon>Eukaryota</taxon>
        <taxon>Fungi</taxon>
        <taxon>Fungi incertae sedis</taxon>
        <taxon>Mucoromycota</taxon>
        <taxon>Glomeromycotina</taxon>
        <taxon>Glomeromycetes</taxon>
        <taxon>Diversisporales</taxon>
        <taxon>Gigasporaceae</taxon>
        <taxon>Gigaspora</taxon>
    </lineage>
</organism>
<name>A0ABN7W4C3_GIGMA</name>
<sequence length="68" mass="7777">TKEDQENQELSKSKLEVIVENPKLNKEVNIAKATLTATDTIMIAIANAFEKDDEKSLLKIEFYYSNRT</sequence>
<comment type="caution">
    <text evidence="1">The sequence shown here is derived from an EMBL/GenBank/DDBJ whole genome shotgun (WGS) entry which is preliminary data.</text>
</comment>
<dbReference type="EMBL" id="CAJVQB010030534">
    <property type="protein sequence ID" value="CAG8815686.1"/>
    <property type="molecule type" value="Genomic_DNA"/>
</dbReference>
<evidence type="ECO:0000313" key="2">
    <source>
        <dbReference type="Proteomes" id="UP000789901"/>
    </source>
</evidence>
<evidence type="ECO:0000313" key="1">
    <source>
        <dbReference type="EMBL" id="CAG8815686.1"/>
    </source>
</evidence>
<protein>
    <submittedName>
        <fullName evidence="1">30361_t:CDS:1</fullName>
    </submittedName>
</protein>
<reference evidence="1 2" key="1">
    <citation type="submission" date="2021-06" db="EMBL/GenBank/DDBJ databases">
        <authorList>
            <person name="Kallberg Y."/>
            <person name="Tangrot J."/>
            <person name="Rosling A."/>
        </authorList>
    </citation>
    <scope>NUCLEOTIDE SEQUENCE [LARGE SCALE GENOMIC DNA]</scope>
    <source>
        <strain evidence="1 2">120-4 pot B 10/14</strain>
    </source>
</reference>
<gene>
    <name evidence="1" type="ORF">GMARGA_LOCUS26353</name>
</gene>
<proteinExistence type="predicted"/>
<feature type="non-terminal residue" evidence="1">
    <location>
        <position position="1"/>
    </location>
</feature>